<organism evidence="1 2">
    <name type="scientific">Daucus carota subsp. sativus</name>
    <name type="common">Carrot</name>
    <dbReference type="NCBI Taxonomy" id="79200"/>
    <lineage>
        <taxon>Eukaryota</taxon>
        <taxon>Viridiplantae</taxon>
        <taxon>Streptophyta</taxon>
        <taxon>Embryophyta</taxon>
        <taxon>Tracheophyta</taxon>
        <taxon>Spermatophyta</taxon>
        <taxon>Magnoliopsida</taxon>
        <taxon>eudicotyledons</taxon>
        <taxon>Gunneridae</taxon>
        <taxon>Pentapetalae</taxon>
        <taxon>asterids</taxon>
        <taxon>campanulids</taxon>
        <taxon>Apiales</taxon>
        <taxon>Apiaceae</taxon>
        <taxon>Apioideae</taxon>
        <taxon>Scandiceae</taxon>
        <taxon>Daucinae</taxon>
        <taxon>Daucus</taxon>
        <taxon>Daucus sect. Daucus</taxon>
    </lineage>
</organism>
<reference evidence="1" key="2">
    <citation type="submission" date="2022-03" db="EMBL/GenBank/DDBJ databases">
        <title>Draft title - Genomic analysis of global carrot germplasm unveils the trajectory of domestication and the origin of high carotenoid orange carrot.</title>
        <authorList>
            <person name="Iorizzo M."/>
            <person name="Ellison S."/>
            <person name="Senalik D."/>
            <person name="Macko-Podgorni A."/>
            <person name="Grzebelus D."/>
            <person name="Bostan H."/>
            <person name="Rolling W."/>
            <person name="Curaba J."/>
            <person name="Simon P."/>
        </authorList>
    </citation>
    <scope>NUCLEOTIDE SEQUENCE</scope>
    <source>
        <tissue evidence="1">Leaf</tissue>
    </source>
</reference>
<dbReference type="Proteomes" id="UP000077755">
    <property type="component" value="Chromosome 4"/>
</dbReference>
<evidence type="ECO:0008006" key="3">
    <source>
        <dbReference type="Google" id="ProtNLM"/>
    </source>
</evidence>
<dbReference type="AlphaFoldDB" id="A0AAF1AUM9"/>
<dbReference type="Gene3D" id="3.30.200.20">
    <property type="entry name" value="Phosphorylase Kinase, domain 1"/>
    <property type="match status" value="1"/>
</dbReference>
<gene>
    <name evidence="1" type="ORF">DCAR_0414919</name>
</gene>
<evidence type="ECO:0000313" key="2">
    <source>
        <dbReference type="Proteomes" id="UP000077755"/>
    </source>
</evidence>
<name>A0AAF1AUM9_DAUCS</name>
<keyword evidence="2" id="KW-1185">Reference proteome</keyword>
<accession>A0AAF1AUM9</accession>
<proteinExistence type="predicted"/>
<reference evidence="1" key="1">
    <citation type="journal article" date="2016" name="Nat. Genet.">
        <title>A high-quality carrot genome assembly provides new insights into carotenoid accumulation and asterid genome evolution.</title>
        <authorList>
            <person name="Iorizzo M."/>
            <person name="Ellison S."/>
            <person name="Senalik D."/>
            <person name="Zeng P."/>
            <person name="Satapoomin P."/>
            <person name="Huang J."/>
            <person name="Bowman M."/>
            <person name="Iovene M."/>
            <person name="Sanseverino W."/>
            <person name="Cavagnaro P."/>
            <person name="Yildiz M."/>
            <person name="Macko-Podgorni A."/>
            <person name="Moranska E."/>
            <person name="Grzebelus E."/>
            <person name="Grzebelus D."/>
            <person name="Ashrafi H."/>
            <person name="Zheng Z."/>
            <person name="Cheng S."/>
            <person name="Spooner D."/>
            <person name="Van Deynze A."/>
            <person name="Simon P."/>
        </authorList>
    </citation>
    <scope>NUCLEOTIDE SEQUENCE</scope>
    <source>
        <tissue evidence="1">Leaf</tissue>
    </source>
</reference>
<evidence type="ECO:0000313" key="1">
    <source>
        <dbReference type="EMBL" id="WOG95594.1"/>
    </source>
</evidence>
<sequence>MERINRTKFQREVMMLETLKHLNIVRFSGGCPNPWSGV</sequence>
<protein>
    <recommendedName>
        <fullName evidence="3">Protein kinase domain-containing protein</fullName>
    </recommendedName>
</protein>
<dbReference type="EMBL" id="CP093346">
    <property type="protein sequence ID" value="WOG95594.1"/>
    <property type="molecule type" value="Genomic_DNA"/>
</dbReference>